<evidence type="ECO:0000313" key="4">
    <source>
        <dbReference type="Proteomes" id="UP000006681"/>
    </source>
</evidence>
<dbReference type="HOGENOM" id="CLU_541458_0_0_2"/>
<keyword evidence="4" id="KW-1185">Reference proteome</keyword>
<dbReference type="Gene3D" id="3.40.50.300">
    <property type="entry name" value="P-loop containing nucleotide triphosphate hydrolases"/>
    <property type="match status" value="1"/>
</dbReference>
<dbReference type="InterPro" id="IPR027417">
    <property type="entry name" value="P-loop_NTPase"/>
</dbReference>
<dbReference type="EMBL" id="CP002100">
    <property type="protein sequence ID" value="ADN50050.1"/>
    <property type="molecule type" value="Genomic_DNA"/>
</dbReference>
<proteinExistence type="inferred from homology"/>
<evidence type="ECO:0000256" key="1">
    <source>
        <dbReference type="ARBA" id="ARBA00006611"/>
    </source>
</evidence>
<dbReference type="KEGG" id="vdi:Vdis_0655"/>
<protein>
    <submittedName>
        <fullName evidence="3">Type II secretion system protein E</fullName>
    </submittedName>
</protein>
<organism evidence="3 4">
    <name type="scientific">Vulcanisaeta distributa (strain DSM 14429 / JCM 11212 / NBRC 100878 / IC-017)</name>
    <dbReference type="NCBI Taxonomy" id="572478"/>
    <lineage>
        <taxon>Archaea</taxon>
        <taxon>Thermoproteota</taxon>
        <taxon>Thermoprotei</taxon>
        <taxon>Thermoproteales</taxon>
        <taxon>Thermoproteaceae</taxon>
        <taxon>Vulcanisaeta</taxon>
    </lineage>
</organism>
<dbReference type="InterPro" id="IPR001482">
    <property type="entry name" value="T2SS/T4SS_dom"/>
</dbReference>
<sequence length="503" mass="55079">MGLFHSRSVGGVDGEVVFSRRVSFRGFPSTVTIYSTVWGSGCFVDVGDSVLPGIDSFDLESFVVRYMPKVRDAVIRGVSRGLGFEDAVVNALRVEVSNYLRSAGVDASGDDLDKWASLLFRGLYNYGALEPVMAVGDEVGLTDIYVTPNARVHFKLSSLGDCQSSIVPSTREVELLVSVIGDRVGVYPTYYNPSIEAYDRAHRPMLRVSVDSFDVTDRTRVSIRVFPTRAWKLTDMVRLGSIDARLAAYLWLALEVGVPVLVIGPAGSGKTSMSAALMSALPPSTVIAKVEDIDEVLLPQELVSDYAGGVIPLLSREGHGAGVRPIPLFQRLVHALRVGADYIFVNEVRGPEDTRAWLHAIMSGQVGGATTMHAGGVEEAIVRLREYGVPIDLVRLLVVLMGRFEVGGRVVRRVVGVWVVDGGKPLVAWDGALHEDVLVKFLGGRVGEDFVIREVGDREAFLRHYSGFDIDETEWVRLIALFHRARDLVMPREVKSDVVFDES</sequence>
<dbReference type="PANTHER" id="PTHR30486:SF6">
    <property type="entry name" value="TYPE IV PILUS RETRACTATION ATPASE PILT"/>
    <property type="match status" value="1"/>
</dbReference>
<dbReference type="InterPro" id="IPR050921">
    <property type="entry name" value="T4SS_GSP_E_ATPase"/>
</dbReference>
<dbReference type="SUPFAM" id="SSF52540">
    <property type="entry name" value="P-loop containing nucleoside triphosphate hydrolases"/>
    <property type="match status" value="1"/>
</dbReference>
<dbReference type="eggNOG" id="arCOG01817">
    <property type="taxonomic scope" value="Archaea"/>
</dbReference>
<evidence type="ECO:0000259" key="2">
    <source>
        <dbReference type="Pfam" id="PF00437"/>
    </source>
</evidence>
<dbReference type="AlphaFoldDB" id="E1QVC3"/>
<accession>E1QVC3</accession>
<gene>
    <name evidence="3" type="ordered locus">Vdis_0655</name>
</gene>
<dbReference type="GO" id="GO:0016887">
    <property type="term" value="F:ATP hydrolysis activity"/>
    <property type="evidence" value="ECO:0007669"/>
    <property type="project" value="InterPro"/>
</dbReference>
<name>E1QVC3_VULDI</name>
<feature type="domain" description="Bacterial type II secretion system protein E" evidence="2">
    <location>
        <begin position="216"/>
        <end position="393"/>
    </location>
</feature>
<comment type="similarity">
    <text evidence="1">Belongs to the GSP E family.</text>
</comment>
<dbReference type="Gene3D" id="3.30.450.380">
    <property type="match status" value="1"/>
</dbReference>
<dbReference type="Pfam" id="PF00437">
    <property type="entry name" value="T2SSE"/>
    <property type="match status" value="1"/>
</dbReference>
<dbReference type="PANTHER" id="PTHR30486">
    <property type="entry name" value="TWITCHING MOTILITY PROTEIN PILT"/>
    <property type="match status" value="1"/>
</dbReference>
<evidence type="ECO:0000313" key="3">
    <source>
        <dbReference type="EMBL" id="ADN50050.1"/>
    </source>
</evidence>
<reference evidence="3 4" key="1">
    <citation type="journal article" date="2010" name="Stand. Genomic Sci.">
        <title>Complete genome sequence of Vulcanisaeta distributa type strain (IC-017).</title>
        <authorList>
            <person name="Mavromatis K."/>
            <person name="Sikorski J."/>
            <person name="Pabst E."/>
            <person name="Teshima H."/>
            <person name="Lapidus A."/>
            <person name="Lucas S."/>
            <person name="Nolan M."/>
            <person name="Glavina Del Rio T."/>
            <person name="Cheng J.F."/>
            <person name="Bruce D."/>
            <person name="Goodwin L."/>
            <person name="Pitluck S."/>
            <person name="Liolios K."/>
            <person name="Ivanova N."/>
            <person name="Mikhailova N."/>
            <person name="Pati A."/>
            <person name="Chen A."/>
            <person name="Palaniappan K."/>
            <person name="Land M."/>
            <person name="Hauser L."/>
            <person name="Chang Y.J."/>
            <person name="Jeffries C.D."/>
            <person name="Rohde M."/>
            <person name="Spring S."/>
            <person name="Goker M."/>
            <person name="Wirth R."/>
            <person name="Woyke T."/>
            <person name="Bristow J."/>
            <person name="Eisen J.A."/>
            <person name="Markowitz V."/>
            <person name="Hugenholtz P."/>
            <person name="Klenk H.P."/>
            <person name="Kyrpides N.C."/>
        </authorList>
    </citation>
    <scope>NUCLEOTIDE SEQUENCE [LARGE SCALE GENOMIC DNA]</scope>
    <source>
        <strain evidence="4">DSM 14429 / JCM 11212 / NBRC 100878 / IC-017</strain>
    </source>
</reference>
<dbReference type="Proteomes" id="UP000006681">
    <property type="component" value="Chromosome"/>
</dbReference>
<dbReference type="STRING" id="572478.Vdis_0655"/>
<reference evidence="4" key="2">
    <citation type="journal article" date="2010" name="Stand. Genomic Sci.">
        <title>Complete genome sequence of Vulcanisaeta distributa type strain (IC-017T).</title>
        <authorList>
            <person name="Mavromatis K."/>
            <person name="Sikorski J."/>
            <person name="Pabst E."/>
            <person name="Teshima H."/>
            <person name="Lapidus A."/>
            <person name="Lucas S."/>
            <person name="Nolan M."/>
            <person name="Glavina Del Rio T."/>
            <person name="Cheng J."/>
            <person name="Bruce D."/>
            <person name="Goodwin L."/>
            <person name="Pitluck S."/>
            <person name="Liolios K."/>
            <person name="Ivanova N."/>
            <person name="Mikhailova N."/>
            <person name="Pati A."/>
            <person name="Chen A."/>
            <person name="Palaniappan K."/>
            <person name="Land M."/>
            <person name="Hauser L."/>
            <person name="Chang Y."/>
            <person name="Jeffries C."/>
            <person name="Rohde M."/>
            <person name="Spring S."/>
            <person name="Goker M."/>
            <person name="Wirth R."/>
            <person name="Woyke T."/>
            <person name="Bristow J."/>
            <person name="Eisen J."/>
            <person name="Markowitz V."/>
            <person name="Hugenholtz P."/>
            <person name="Klenk H."/>
            <person name="Kyrpides N."/>
        </authorList>
    </citation>
    <scope>NUCLEOTIDE SEQUENCE [LARGE SCALE GENOMIC DNA]</scope>
    <source>
        <strain evidence="4">DSM 14429 / JCM 11212 / NBRC 100878 / IC-017</strain>
    </source>
</reference>